<dbReference type="InterPro" id="IPR036402">
    <property type="entry name" value="EF-Ts_dimer_sf"/>
</dbReference>
<dbReference type="Gene3D" id="1.10.220.20">
    <property type="match status" value="1"/>
</dbReference>
<dbReference type="InterPro" id="IPR032691">
    <property type="entry name" value="Mon2/Sec7/BIG1-like_HUS"/>
</dbReference>
<accession>A0A976QR50</accession>
<dbReference type="Gene3D" id="1.10.1000.11">
    <property type="entry name" value="Arf Nucleotide-binding Site Opener,domain 2"/>
    <property type="match status" value="2"/>
</dbReference>
<evidence type="ECO:0000256" key="1">
    <source>
        <dbReference type="SAM" id="MobiDB-lite"/>
    </source>
</evidence>
<dbReference type="EMBL" id="CP056067">
    <property type="protein sequence ID" value="UKJ90017.2"/>
    <property type="molecule type" value="Genomic_DNA"/>
</dbReference>
<name>A0A976QR50_THEOR</name>
<evidence type="ECO:0000259" key="2">
    <source>
        <dbReference type="PROSITE" id="PS50190"/>
    </source>
</evidence>
<dbReference type="GO" id="GO:0032012">
    <property type="term" value="P:regulation of ARF protein signal transduction"/>
    <property type="evidence" value="ECO:0007669"/>
    <property type="project" value="InterPro"/>
</dbReference>
<gene>
    <name evidence="3" type="ORF">MACJ_003275</name>
</gene>
<proteinExistence type="predicted"/>
<dbReference type="Gene3D" id="3.30.479.20">
    <property type="entry name" value="Elongation factor Ts, dimerisation domain"/>
    <property type="match status" value="1"/>
</dbReference>
<dbReference type="InterPro" id="IPR009060">
    <property type="entry name" value="UBA-like_sf"/>
</dbReference>
<sequence>MEREETASLDSSTANRNYLNRNLAIRVVRNDAYNVLSVLRSYLNNISGYSATSNLVPILGTDSTALKTNEQKLIKKFKKLASAEEDESRYLEMEHLEPFFEVFKTFDNRHIKLLIMCVDALSNLAKSDLLCFEEEEAYESMNKMFREVLSFFSTSYELKEDFLLFKTFDCLVSIYRSHYGNMVNNENTCNMLKRFMTLMSNRNKNSFYKKVMYTKMNEVLLSAFGNQKRYEAHETDLYRRVNSIFLYLSLMTGIMNQFNHLGYHMEDSYLYIADRDTMMSLRSHLTPILNGLSSTPTYFNEFTDEMRRMGLGVVLNSLEWNLVNLSNVNIVPIIQAHLTHSMYKLIFTDSITMYSLVLRSLRNLFFNFRYYLKAQMELFINHLISSVTAHVMEPKRTRLDIVDMNMEFLGEFARNADLLVEVYLNYDCDVKCSNVYGSLVKCLLGCISNYESEYRTYKSDQSKTKKAPVKTVAKKTTQPYKANSGASEALPQLNMEYFALNTVQSIIKYMLTDHKLYINTNPNSCSNLQQTHTEYDKLKEKAYKDKLIECSIEFNEAKSNKWIDRGREMGVFSKNYTEKEVAVFLKNAPELDMNKLGEYLATHKNQEFMDKVRRSFCELNHFAGIPIVMAIRLFLSSFRLPGESQQIERLIEIFSKVYFTSQPLVAHTEEDGRKSSITGALEEETDELKMARWVIQEEFYHKYKSIQQNCNQTALTSVNLKNIRGSSEQYVLDLLKHTELRESSNWTSNTEMYDYFLANDTEGLVSTENYRKICEYLKNTPMTLETQTTYNDSIPVSNAELEGSNREGSTQRSAATDSSKNTLETGSVSNSKSNSLSGAQQSIGSIWTESLVNDQVAVSNKVKIENKHGFAYIQDYNAIFVLCYSIIMLNTDLHNNQIKNKMKLEDFIRNNRGTNDGKNFSTEFLKDIYNTIKYHEIKLHSTHSPNNSKYEPYLWTDYVLQRQNKISPYVQLTRHEEEGEDQETRRQRAAERLVLGSMDGSAHLKLKLLEELLENRFLVVMDNLFSNCRTIEMLKKIVELLWLLVRVALKHGNHELVNEVFQLSSVDVSYGLGYKCQISISFILNVIALASEHFDRKSWAKSLDIVTRLYCLNLLPATFGALDGDSRLFSTYWSDLTVPSIRFKRLTDRRSSNWLVGLSNLMPFTKVGYGGEGARGGKKDADSECDETFLFLFDVQMSTKDLLENKFFDVYLLRNKFSPIYSSEDEATINNVTKTLSNESDREELLPPILTYINLRLAFLNIYKLDDLFMGTIMNADLESFKQFLAVITKNIFKVIVAFQESPKDRDSFRERDGFGNILDPNVMELDRFRAKISAIFNLGIFSRMSLQLLTGGTTTSGEEKVVTSKEEKRKQLLRCFIEVFYNLSTKLVVKSALDHLPSKEELYARFDVKDLVLDAEYVRKDYEQEGMEEAFSNYTTFILLNLVLWFVDHFNNHKDIESPMSKSKHAQRPGTITSKSGPSHRRDDTQGREDASDFNVNLNGNVNGNEESEVKTANKLDHALMDLSTWLLHLFINFENKTFNAYLDPMEKLLYNLADSVCISNNKYIVTIMMCAIQRMVNPYLPFGTEQFRKETSKTSGSILTLLLRRSKCLSWNDEYVARLTAQTLLSIGLYSNKAIVPEKERTVVNHRKQNTVPGHDQKNLKEQYAENLLAIQLLIEFNSFAGDENKETLEHLWLLSLHSLSILFSIGPQEISNEAIKGLNKLLLQQKYPESRCSFTSQVSRIFDHVLAPMLTHNFSYPLPPEVQKPLREKKRESSNGNNNYGLANPFQDKEDGKEGGEQWMTKFLSEYINNYAFSDYNDLASRKAAATNLVCHALLSKLNELMTDHQEDVPDEALKASGSSLECLLYDNKEVCEQNCVKRLLVFTQYVLNVIIPSNGEIHTGISRDTYLEALKNFILVLLTSPELKLAPESCKNHFKNEAELKACLEAVKEQVDFEKVTSGEYVLASLLAHTFSSSDSLKNLFFDVLKVVFPNPEPEPTEPRYLSTRKKQDHLEIIKHLRRITNEGVTSCKRALIENNWDIKLATAHILGNQQTKNISFDENRLNYGRIAVLSDKITDRTVAVELKTDCDIVASTHLFETVARRLVTSVFEYLEDKSREYSSINTNIFKISPSDLDSIPIQDSEEDTLRNFLNRTSSQFGKPLVVENIYVCEAKLDEVVGSYTHKSVYSSTSKEVVGTRLGLVNLSHKEISKAHLKKLADLIALQAVGDPNYSSMEEFLSLNLLKYDQFNNLLSEVSKSLNVEWIEINPKTTVREALESVKTQKISEIKINAILYMNSGKNTILLNE</sequence>
<dbReference type="PANTHER" id="PTHR10663:SF395">
    <property type="entry name" value="SEC7 DOMAIN CONTAINING PROTEIN"/>
    <property type="match status" value="1"/>
</dbReference>
<dbReference type="InterPro" id="IPR035999">
    <property type="entry name" value="Sec7_dom_sf"/>
</dbReference>
<dbReference type="Proteomes" id="UP000244803">
    <property type="component" value="Chromosome 4"/>
</dbReference>
<evidence type="ECO:0000313" key="4">
    <source>
        <dbReference type="Proteomes" id="UP000244803"/>
    </source>
</evidence>
<dbReference type="OrthoDB" id="18431at2759"/>
<dbReference type="Pfam" id="PF12783">
    <property type="entry name" value="Sec7-like_HUS"/>
    <property type="match status" value="1"/>
</dbReference>
<feature type="compositionally biased region" description="Polar residues" evidence="1">
    <location>
        <begin position="806"/>
        <end position="826"/>
    </location>
</feature>
<reference evidence="3" key="1">
    <citation type="submission" date="2022-07" db="EMBL/GenBank/DDBJ databases">
        <title>Evaluation of T. orientalis genome assembly methods using nanopore sequencing and analysis of variation between genomes.</title>
        <authorList>
            <person name="Yam J."/>
            <person name="Micallef M.L."/>
            <person name="Liu M."/>
            <person name="Djordjevic S.P."/>
            <person name="Bogema D.R."/>
            <person name="Jenkins C."/>
        </authorList>
    </citation>
    <scope>NUCLEOTIDE SEQUENCE</scope>
    <source>
        <strain evidence="3">Fish Creek</strain>
    </source>
</reference>
<evidence type="ECO:0000313" key="3">
    <source>
        <dbReference type="EMBL" id="UKJ90017.2"/>
    </source>
</evidence>
<organism evidence="3 4">
    <name type="scientific">Theileria orientalis</name>
    <dbReference type="NCBI Taxonomy" id="68886"/>
    <lineage>
        <taxon>Eukaryota</taxon>
        <taxon>Sar</taxon>
        <taxon>Alveolata</taxon>
        <taxon>Apicomplexa</taxon>
        <taxon>Aconoidasida</taxon>
        <taxon>Piroplasmida</taxon>
        <taxon>Theileriidae</taxon>
        <taxon>Theileria</taxon>
    </lineage>
</organism>
<feature type="compositionally biased region" description="Basic and acidic residues" evidence="1">
    <location>
        <begin position="1481"/>
        <end position="1492"/>
    </location>
</feature>
<dbReference type="InterPro" id="IPR023394">
    <property type="entry name" value="Sec7_C_sf"/>
</dbReference>
<feature type="region of interest" description="Disordered" evidence="1">
    <location>
        <begin position="1458"/>
        <end position="1506"/>
    </location>
</feature>
<feature type="compositionally biased region" description="Low complexity" evidence="1">
    <location>
        <begin position="827"/>
        <end position="837"/>
    </location>
</feature>
<dbReference type="SUPFAM" id="SSF46934">
    <property type="entry name" value="UBA-like"/>
    <property type="match status" value="1"/>
</dbReference>
<feature type="region of interest" description="Disordered" evidence="1">
    <location>
        <begin position="799"/>
        <end position="837"/>
    </location>
</feature>
<feature type="region of interest" description="Disordered" evidence="1">
    <location>
        <begin position="1768"/>
        <end position="1797"/>
    </location>
</feature>
<dbReference type="SUPFAM" id="SSF48425">
    <property type="entry name" value="Sec7 domain"/>
    <property type="match status" value="2"/>
</dbReference>
<feature type="domain" description="SEC7" evidence="2">
    <location>
        <begin position="537"/>
        <end position="935"/>
    </location>
</feature>
<dbReference type="PANTHER" id="PTHR10663">
    <property type="entry name" value="GUANYL-NUCLEOTIDE EXCHANGE FACTOR"/>
    <property type="match status" value="1"/>
</dbReference>
<dbReference type="SMART" id="SM00222">
    <property type="entry name" value="Sec7"/>
    <property type="match status" value="2"/>
</dbReference>
<dbReference type="InterPro" id="IPR000904">
    <property type="entry name" value="Sec7_dom"/>
</dbReference>
<feature type="compositionally biased region" description="Low complexity" evidence="1">
    <location>
        <begin position="1496"/>
        <end position="1506"/>
    </location>
</feature>
<dbReference type="GO" id="GO:0005085">
    <property type="term" value="F:guanyl-nucleotide exchange factor activity"/>
    <property type="evidence" value="ECO:0007669"/>
    <property type="project" value="InterPro"/>
</dbReference>
<protein>
    <submittedName>
        <fullName evidence="3">GTP/GDP exchange factor for ARF</fullName>
    </submittedName>
</protein>
<dbReference type="Pfam" id="PF01369">
    <property type="entry name" value="Sec7"/>
    <property type="match status" value="2"/>
</dbReference>
<dbReference type="PROSITE" id="PS50190">
    <property type="entry name" value="SEC7"/>
    <property type="match status" value="1"/>
</dbReference>